<dbReference type="AlphaFoldDB" id="A0A4R3LBJ1"/>
<gene>
    <name evidence="3" type="ORF">EDD58_102250</name>
</gene>
<comment type="caution">
    <text evidence="3">The sequence shown here is derived from an EMBL/GenBank/DDBJ whole genome shotgun (WGS) entry which is preliminary data.</text>
</comment>
<accession>A0A4R3LBJ1</accession>
<dbReference type="Gene3D" id="2.30.42.10">
    <property type="match status" value="1"/>
</dbReference>
<sequence>MGSLWTDSLHLAKAWSWMITQPGFALIMALPIMHVLSLLHKEDKLYGVRIEAPTPLVLRMWLLGIITGILCTGIFATWTWNVHLSEVYLIWGMTFLFSLFGIRFACIAYSVGILSVCSLLVNQIGSVPLTAPWGQWWEILHRFSMEEWLILVGLLHIMEGILIRLDGASGIHPVQTKHRDGKQVNGFLLAKGWPVPLMLTSQVGWLPLPVFLSYSLVNLSKSNERQRRLASTLTILYGFSVLLVLYFLSEQVIGKWLSTLWVIGGHEGIYQWSRWNEHRKEPMYVSDTNGIRVLAVHPNSPAQVMGIRTGDIIQRINGVVIQSMQDIEEATQRSATCKCEVLDRNMNRHMMQKALYENDPRNLGVVGATMIDPPDFQSKRAMQTN</sequence>
<keyword evidence="1" id="KW-0812">Transmembrane</keyword>
<dbReference type="EMBL" id="SMAG01000002">
    <property type="protein sequence ID" value="TCS95674.1"/>
    <property type="molecule type" value="Genomic_DNA"/>
</dbReference>
<keyword evidence="4" id="KW-1185">Reference proteome</keyword>
<dbReference type="Pfam" id="PF17820">
    <property type="entry name" value="PDZ_6"/>
    <property type="match status" value="1"/>
</dbReference>
<keyword evidence="1" id="KW-0472">Membrane</keyword>
<dbReference type="OrthoDB" id="198399at2"/>
<keyword evidence="1" id="KW-1133">Transmembrane helix</keyword>
<feature type="transmembrane region" description="Helical" evidence="1">
    <location>
        <begin position="229"/>
        <end position="248"/>
    </location>
</feature>
<evidence type="ECO:0000259" key="2">
    <source>
        <dbReference type="Pfam" id="PF17820"/>
    </source>
</evidence>
<evidence type="ECO:0000313" key="3">
    <source>
        <dbReference type="EMBL" id="TCS95674.1"/>
    </source>
</evidence>
<dbReference type="SUPFAM" id="SSF50156">
    <property type="entry name" value="PDZ domain-like"/>
    <property type="match status" value="1"/>
</dbReference>
<dbReference type="InterPro" id="IPR036034">
    <property type="entry name" value="PDZ_sf"/>
</dbReference>
<name>A0A4R3LBJ1_9BACL</name>
<evidence type="ECO:0000313" key="4">
    <source>
        <dbReference type="Proteomes" id="UP000294937"/>
    </source>
</evidence>
<feature type="transmembrane region" description="Helical" evidence="1">
    <location>
        <begin position="60"/>
        <end position="82"/>
    </location>
</feature>
<feature type="transmembrane region" description="Helical" evidence="1">
    <location>
        <begin position="197"/>
        <end position="217"/>
    </location>
</feature>
<proteinExistence type="predicted"/>
<organism evidence="3 4">
    <name type="scientific">Hazenella coriacea</name>
    <dbReference type="NCBI Taxonomy" id="1179467"/>
    <lineage>
        <taxon>Bacteria</taxon>
        <taxon>Bacillati</taxon>
        <taxon>Bacillota</taxon>
        <taxon>Bacilli</taxon>
        <taxon>Bacillales</taxon>
        <taxon>Thermoactinomycetaceae</taxon>
        <taxon>Hazenella</taxon>
    </lineage>
</organism>
<dbReference type="Proteomes" id="UP000294937">
    <property type="component" value="Unassembled WGS sequence"/>
</dbReference>
<dbReference type="InterPro" id="IPR041489">
    <property type="entry name" value="PDZ_6"/>
</dbReference>
<feature type="transmembrane region" description="Helical" evidence="1">
    <location>
        <begin position="15"/>
        <end position="39"/>
    </location>
</feature>
<feature type="transmembrane region" description="Helical" evidence="1">
    <location>
        <begin position="148"/>
        <end position="165"/>
    </location>
</feature>
<feature type="transmembrane region" description="Helical" evidence="1">
    <location>
        <begin position="88"/>
        <end position="121"/>
    </location>
</feature>
<reference evidence="3 4" key="1">
    <citation type="submission" date="2019-03" db="EMBL/GenBank/DDBJ databases">
        <title>Genomic Encyclopedia of Type Strains, Phase IV (KMG-IV): sequencing the most valuable type-strain genomes for metagenomic binning, comparative biology and taxonomic classification.</title>
        <authorList>
            <person name="Goeker M."/>
        </authorList>
    </citation>
    <scope>NUCLEOTIDE SEQUENCE [LARGE SCALE GENOMIC DNA]</scope>
    <source>
        <strain evidence="3 4">DSM 45707</strain>
    </source>
</reference>
<feature type="domain" description="PDZ" evidence="2">
    <location>
        <begin position="293"/>
        <end position="332"/>
    </location>
</feature>
<evidence type="ECO:0000256" key="1">
    <source>
        <dbReference type="SAM" id="Phobius"/>
    </source>
</evidence>
<protein>
    <submittedName>
        <fullName evidence="3">PDZ domain-containing protein</fullName>
    </submittedName>
</protein>
<dbReference type="RefSeq" id="WP_131923659.1">
    <property type="nucleotide sequence ID" value="NZ_SMAG01000002.1"/>
</dbReference>